<evidence type="ECO:0000259" key="9">
    <source>
        <dbReference type="PROSITE" id="PS52004"/>
    </source>
</evidence>
<dbReference type="GO" id="GO:1901336">
    <property type="term" value="P:lactone biosynthetic process"/>
    <property type="evidence" value="ECO:0007669"/>
    <property type="project" value="UniProtKB-ARBA"/>
</dbReference>
<dbReference type="GO" id="GO:0006633">
    <property type="term" value="P:fatty acid biosynthetic process"/>
    <property type="evidence" value="ECO:0007669"/>
    <property type="project" value="InterPro"/>
</dbReference>
<feature type="active site" description="Proton donor; for dehydratase activity" evidence="7">
    <location>
        <position position="1151"/>
    </location>
</feature>
<dbReference type="GO" id="GO:0044550">
    <property type="term" value="P:secondary metabolite biosynthetic process"/>
    <property type="evidence" value="ECO:0007669"/>
    <property type="project" value="TreeGrafter"/>
</dbReference>
<dbReference type="InterPro" id="IPR036736">
    <property type="entry name" value="ACP-like_sf"/>
</dbReference>
<dbReference type="GO" id="GO:0004312">
    <property type="term" value="F:fatty acid synthase activity"/>
    <property type="evidence" value="ECO:0007669"/>
    <property type="project" value="TreeGrafter"/>
</dbReference>
<reference evidence="11" key="1">
    <citation type="submission" date="2022-12" db="EMBL/GenBank/DDBJ databases">
        <authorList>
            <person name="Petersen C."/>
        </authorList>
    </citation>
    <scope>NUCLEOTIDE SEQUENCE</scope>
    <source>
        <strain evidence="11">IBT 3081</strain>
    </source>
</reference>
<reference evidence="11" key="2">
    <citation type="journal article" date="2023" name="IMA Fungus">
        <title>Comparative genomic study of the Penicillium genus elucidates a diverse pangenome and 15 lateral gene transfer events.</title>
        <authorList>
            <person name="Petersen C."/>
            <person name="Sorensen T."/>
            <person name="Nielsen M.R."/>
            <person name="Sondergaard T.E."/>
            <person name="Sorensen J.L."/>
            <person name="Fitzpatrick D.A."/>
            <person name="Frisvad J.C."/>
            <person name="Nielsen K.L."/>
        </authorList>
    </citation>
    <scope>NUCLEOTIDE SEQUENCE</scope>
    <source>
        <strain evidence="11">IBT 3081</strain>
    </source>
</reference>
<feature type="domain" description="Ketosynthase family 3 (KS3)" evidence="9">
    <location>
        <begin position="7"/>
        <end position="436"/>
    </location>
</feature>
<dbReference type="SUPFAM" id="SSF53901">
    <property type="entry name" value="Thiolase-like"/>
    <property type="match status" value="1"/>
</dbReference>
<dbReference type="InterPro" id="IPR018201">
    <property type="entry name" value="Ketoacyl_synth_AS"/>
</dbReference>
<dbReference type="PROSITE" id="PS00606">
    <property type="entry name" value="KS3_1"/>
    <property type="match status" value="1"/>
</dbReference>
<feature type="region of interest" description="N-terminal hotdog fold" evidence="7">
    <location>
        <begin position="924"/>
        <end position="1061"/>
    </location>
</feature>
<evidence type="ECO:0000313" key="12">
    <source>
        <dbReference type="Proteomes" id="UP001147752"/>
    </source>
</evidence>
<dbReference type="InterPro" id="IPR050091">
    <property type="entry name" value="PKS_NRPS_Biosynth_Enz"/>
</dbReference>
<dbReference type="Pfam" id="PF08659">
    <property type="entry name" value="KR"/>
    <property type="match status" value="1"/>
</dbReference>
<dbReference type="InterPro" id="IPR014043">
    <property type="entry name" value="Acyl_transferase_dom"/>
</dbReference>
<dbReference type="SUPFAM" id="SSF47336">
    <property type="entry name" value="ACP-like"/>
    <property type="match status" value="1"/>
</dbReference>
<dbReference type="Proteomes" id="UP001147752">
    <property type="component" value="Unassembled WGS sequence"/>
</dbReference>
<dbReference type="InterPro" id="IPR014031">
    <property type="entry name" value="Ketoacyl_synth_C"/>
</dbReference>
<organism evidence="11 12">
    <name type="scientific">Penicillium concentricum</name>
    <dbReference type="NCBI Taxonomy" id="293559"/>
    <lineage>
        <taxon>Eukaryota</taxon>
        <taxon>Fungi</taxon>
        <taxon>Dikarya</taxon>
        <taxon>Ascomycota</taxon>
        <taxon>Pezizomycotina</taxon>
        <taxon>Eurotiomycetes</taxon>
        <taxon>Eurotiomycetidae</taxon>
        <taxon>Eurotiales</taxon>
        <taxon>Aspergillaceae</taxon>
        <taxon>Penicillium</taxon>
    </lineage>
</organism>
<dbReference type="OrthoDB" id="329835at2759"/>
<dbReference type="PROSITE" id="PS52004">
    <property type="entry name" value="KS3_2"/>
    <property type="match status" value="1"/>
</dbReference>
<dbReference type="InterPro" id="IPR016036">
    <property type="entry name" value="Malonyl_transacylase_ACP-bd"/>
</dbReference>
<dbReference type="Pfam" id="PF00698">
    <property type="entry name" value="Acyl_transf_1"/>
    <property type="match status" value="1"/>
</dbReference>
<dbReference type="InterPro" id="IPR020841">
    <property type="entry name" value="PKS_Beta-ketoAc_synthase_dom"/>
</dbReference>
<dbReference type="Gene3D" id="3.10.129.110">
    <property type="entry name" value="Polyketide synthase dehydratase"/>
    <property type="match status" value="1"/>
</dbReference>
<feature type="active site" description="Proton acceptor; for dehydratase activity" evidence="7">
    <location>
        <position position="956"/>
    </location>
</feature>
<keyword evidence="12" id="KW-1185">Reference proteome</keyword>
<dbReference type="PANTHER" id="PTHR43775:SF50">
    <property type="entry name" value="HIGHLY REDUCING POLYKETIDE SYNTHASE SRDA"/>
    <property type="match status" value="1"/>
</dbReference>
<dbReference type="Pfam" id="PF16197">
    <property type="entry name" value="KAsynt_C_assoc"/>
    <property type="match status" value="1"/>
</dbReference>
<name>A0A9W9VHF5_9EURO</name>
<dbReference type="SMART" id="SM00825">
    <property type="entry name" value="PKS_KS"/>
    <property type="match status" value="1"/>
</dbReference>
<dbReference type="InterPro" id="IPR049551">
    <property type="entry name" value="PKS_DH_C"/>
</dbReference>
<dbReference type="InterPro" id="IPR057326">
    <property type="entry name" value="KR_dom"/>
</dbReference>
<protein>
    <submittedName>
        <fullName evidence="11">Polyketide synthase</fullName>
    </submittedName>
</protein>
<dbReference type="Gene3D" id="3.40.50.720">
    <property type="entry name" value="NAD(P)-binding Rossmann-like Domain"/>
    <property type="match status" value="2"/>
</dbReference>
<evidence type="ECO:0000313" key="11">
    <source>
        <dbReference type="EMBL" id="KAJ5382343.1"/>
    </source>
</evidence>
<dbReference type="InterPro" id="IPR016039">
    <property type="entry name" value="Thiolase-like"/>
</dbReference>
<dbReference type="PROSITE" id="PS50075">
    <property type="entry name" value="CARRIER"/>
    <property type="match status" value="1"/>
</dbReference>
<dbReference type="InterPro" id="IPR014030">
    <property type="entry name" value="Ketoacyl_synth_N"/>
</dbReference>
<dbReference type="GO" id="GO:0016491">
    <property type="term" value="F:oxidoreductase activity"/>
    <property type="evidence" value="ECO:0007669"/>
    <property type="project" value="UniProtKB-KW"/>
</dbReference>
<dbReference type="Gene3D" id="3.30.70.3290">
    <property type="match status" value="1"/>
</dbReference>
<dbReference type="Pfam" id="PF14765">
    <property type="entry name" value="PS-DH"/>
    <property type="match status" value="1"/>
</dbReference>
<dbReference type="PROSITE" id="PS52019">
    <property type="entry name" value="PKS_MFAS_DH"/>
    <property type="match status" value="1"/>
</dbReference>
<accession>A0A9W9VHF5</accession>
<dbReference type="SMART" id="SM00827">
    <property type="entry name" value="PKS_AT"/>
    <property type="match status" value="1"/>
</dbReference>
<evidence type="ECO:0000259" key="8">
    <source>
        <dbReference type="PROSITE" id="PS50075"/>
    </source>
</evidence>
<keyword evidence="4" id="KW-0521">NADP</keyword>
<dbReference type="Pfam" id="PF00109">
    <property type="entry name" value="ketoacyl-synt"/>
    <property type="match status" value="1"/>
</dbReference>
<evidence type="ECO:0000259" key="10">
    <source>
        <dbReference type="PROSITE" id="PS52019"/>
    </source>
</evidence>
<dbReference type="SMART" id="SM00826">
    <property type="entry name" value="PKS_DH"/>
    <property type="match status" value="1"/>
</dbReference>
<evidence type="ECO:0000256" key="1">
    <source>
        <dbReference type="ARBA" id="ARBA00022450"/>
    </source>
</evidence>
<keyword evidence="6" id="KW-0511">Multifunctional enzyme</keyword>
<dbReference type="Pfam" id="PF02801">
    <property type="entry name" value="Ketoacyl-synt_C"/>
    <property type="match status" value="1"/>
</dbReference>
<dbReference type="SUPFAM" id="SSF51735">
    <property type="entry name" value="NAD(P)-binding Rossmann-fold domains"/>
    <property type="match status" value="1"/>
</dbReference>
<dbReference type="GO" id="GO:0004315">
    <property type="term" value="F:3-oxoacyl-[acyl-carrier-protein] synthase activity"/>
    <property type="evidence" value="ECO:0007669"/>
    <property type="project" value="InterPro"/>
</dbReference>
<dbReference type="InterPro" id="IPR009081">
    <property type="entry name" value="PP-bd_ACP"/>
</dbReference>
<feature type="domain" description="Carrier" evidence="8">
    <location>
        <begin position="2268"/>
        <end position="2347"/>
    </location>
</feature>
<gene>
    <name evidence="11" type="ORF">N7517_000254</name>
</gene>
<dbReference type="PANTHER" id="PTHR43775">
    <property type="entry name" value="FATTY ACID SYNTHASE"/>
    <property type="match status" value="1"/>
</dbReference>
<feature type="domain" description="PKS/mFAS DH" evidence="10">
    <location>
        <begin position="924"/>
        <end position="1241"/>
    </location>
</feature>
<evidence type="ECO:0000256" key="4">
    <source>
        <dbReference type="ARBA" id="ARBA00022857"/>
    </source>
</evidence>
<dbReference type="SMART" id="SM00822">
    <property type="entry name" value="PKS_KR"/>
    <property type="match status" value="1"/>
</dbReference>
<dbReference type="InterPro" id="IPR049900">
    <property type="entry name" value="PKS_mFAS_DH"/>
</dbReference>
<dbReference type="InterPro" id="IPR036291">
    <property type="entry name" value="NAD(P)-bd_dom_sf"/>
</dbReference>
<proteinExistence type="predicted"/>
<dbReference type="GeneID" id="81457167"/>
<keyword evidence="2" id="KW-0597">Phosphoprotein</keyword>
<evidence type="ECO:0000256" key="3">
    <source>
        <dbReference type="ARBA" id="ARBA00022679"/>
    </source>
</evidence>
<dbReference type="InterPro" id="IPR020807">
    <property type="entry name" value="PKS_DH"/>
</dbReference>
<dbReference type="InterPro" id="IPR001227">
    <property type="entry name" value="Ac_transferase_dom_sf"/>
</dbReference>
<dbReference type="CDD" id="cd05274">
    <property type="entry name" value="KR_FAS_SDR_x"/>
    <property type="match status" value="1"/>
</dbReference>
<keyword evidence="1" id="KW-0596">Phosphopantetheine</keyword>
<dbReference type="CDD" id="cd00833">
    <property type="entry name" value="PKS"/>
    <property type="match status" value="1"/>
</dbReference>
<keyword evidence="3" id="KW-0808">Transferase</keyword>
<evidence type="ECO:0000256" key="2">
    <source>
        <dbReference type="ARBA" id="ARBA00022553"/>
    </source>
</evidence>
<dbReference type="Gene3D" id="3.40.366.10">
    <property type="entry name" value="Malonyl-Coenzyme A Acyl Carrier Protein, domain 2"/>
    <property type="match status" value="1"/>
</dbReference>
<evidence type="ECO:0000256" key="7">
    <source>
        <dbReference type="PROSITE-ProRule" id="PRU01363"/>
    </source>
</evidence>
<dbReference type="InterPro" id="IPR042104">
    <property type="entry name" value="PKS_dehydratase_sf"/>
</dbReference>
<dbReference type="RefSeq" id="XP_056582119.1">
    <property type="nucleotide sequence ID" value="XM_056717984.1"/>
</dbReference>
<sequence>MASTLNLYSTISSSMACRLPGGLDSSSSLWDLLIRKGSVQTPRVPASRFNIDAYLHSNLERPGSFNVPGGYFLNKPIESFDPSFFNMTPIEAMWLDPQQRKILEVVYECFESAGLTLDQVSGSNTAVFVGSFTSDYQQMSTREPDFRHNYAATGVDTGLISARIGNVFNLQGPSFTINTACSSSIYAVHNACHTLRGRDCSAAVVGGVNLIMTVDQHMNTAKLGILSPTSTCHTFDASADGYGRAEGAGALYLKRLSDAIRDGDVIRGVIRSSAVNTNGKVPGMGITHPSKCGQERVVRSAYEKARLNPDRTAYFECHGTGTPVGDPIESHAASMAMNDTRSLEKPLLIGAIKANIGHSEAASGIFSVMKAAMMTEAAVIPGVCGLKTLNPAIKEDEWNIKVNTNTIPWPAEFSERRASVSSFGYGGTNGHVIVESIDSLFPNYQQHGKAKCEASYDHSTSRPFLLGFSAHEKTTLTRNIVAHAQVADRYYLADVAYTLLHHRTKLTQRAFTVVSEADLVDAFDPTQFNYGVAPKATPSVGFLFTGQGAQWAGMGFRATRAFPSFRQTIRRLDKVLQTLQPTPAWTLEDVLLAPIEASRVAEAEFSQPVCTAVQIAIVDLFAEWNIAPKVTVGHSSGEIAAAYAAGRISAPVAIIAAYLRGLTVAQYASTGGMLAVGLGPEEVLPYLEEGIVIACENSPVSITLSGLLKAIQEVKSKLDADGVFARELKTDKAYHSPQMDLVSRVYDALLADAIKIVDTKPLLPRVAWVSSVTGQEFTANTVPESYWSTNLRGRVRFSTAVAAIPGVLNGDESISMIEIGPHTALSGPFKQIHKAVQEMARFNYLPTLVRGKDCAVQLLQTAGFLWAQDYPLDLHHVNAMDANLNLRRPRTLVDLPPYQWNYDNTFWAEPRPSQEIRKMTHPRHDLLGSRVAGMSDRSCVWRNVLRHRDIPWLVDHKLGSADIFPAAGYVSVAAEALRQVCESKELSIPGITFRDVGIKVALVIPDTDDGIEIQVRLSAITESKSENTPTSSWYEFAVESIRDGAWTLHCEGRVSTIGSSAATPRQHQHPVQISQHPVQISTSKIWHQAPGKRWYDAFHHVGFEYGPSFQLLSNIRSNGHDHRAAAQVQINTESGLITGESRYVLHPSTVDGCLQLVIISINKGLHQEMSHGVVPIEIEELFLWFPDEKDIGHTGQAVAWSDQEVRGRYFDFNTKLFTASGQLVLDIHKLRCVSYEAAVPQVDGTVEHSPYMQSVWKPDFSTLDTGQAVAAYPSVQSDADSAAAVVELMEHRASLAHMIVLGRPSEKLLEAVCSQINLFTAVTILDQSNEYLDDLTVGQSLLHISKVTVDSSGEWSNLNLAPADLVIAGLHSGFEGAQLLAAVSPLLAQSGSLLALVPPSSALDFVEQLSTTRFSTPQLLFPFPSVSLVFSHKLEERFELTNWTALQTPGVVTFYRDDSHQYLSASLGQQLDSRAGIRVQQWALSEVAELNPQPNEVFLIHDVDGRLLSTLTEQTWDSLKQILQSGVPTIWLTTGVNEGQCVEGTSSQGFLRAIRSEQANARIVLLDVDQNQGLEMIAETLAGLLGRIPTKDSREDTELWLHDGILHIPRVTPNGHLNDIWSGPGDEEIQHTPLPQNQLLVAKPVAGDLVFHATKRVDIAAHELELQVQQAQFFERDLRIVSVEPRLVAGTIIRVGAAVDSSLIGSTGIAYTSGPLSTLVKTTLMTIGIHHQRSSNLSAANTVAILPGFVSAINVVLGAAQVVGQADHLILLPAPYSFVQAAIRLQKSFGFQLTIFCADEEQWALISSAPGFSAELQLKVADVDQVREIFQTSSKQAASVSIVSHKWDTLSRDAWRSIPALGRFVFNGAVVDEALDFIPFQHSASFQSTGIETLYKNKGPLLGSLVKRALHLLEEETDFLFEGALEHKITSLGKSIANAADWSTGSNVIQFNYNDLAVQTYPTERKLQFIPDAAYLLVGCLGGLGRSLTPWMMERGARDFVFLSRSGDDKAEAKSLVKSLQVAGARVRVFRTDASDVKGVTEAVVQVTSQRPIRGVVHAAMVLQDGIYNGMSYDRFKAALVPKMDGARTLHEVLQGHALDFFVMTSSISATIGNPGQVNYCAGNSYLDGLAWHRNQLGLPGVSLILPMILDVGVVSEDQSLEASLTRKAMYGIDEREMLRGFEVSMAQPVLQIDSLHVLGDAQIVLGMEPARLKVALTASGSADADWYNDARFQGIRHTVESMGQGSPSSNSGDGDIMKILKEEGPDAMLHTIGQHVMKKLAGMLLVSLESFEYDASSVANYGIDSMIGAELRNWLFKQYSLDIASQELLAPKMSIKALATAIAVKLGLLSVSS</sequence>
<dbReference type="InterPro" id="IPR013968">
    <property type="entry name" value="PKS_KR"/>
</dbReference>
<feature type="region of interest" description="C-terminal hotdog fold" evidence="7">
    <location>
        <begin position="1085"/>
        <end position="1241"/>
    </location>
</feature>
<dbReference type="Pfam" id="PF21089">
    <property type="entry name" value="PKS_DH_N"/>
    <property type="match status" value="1"/>
</dbReference>
<dbReference type="SUPFAM" id="SSF55048">
    <property type="entry name" value="Probable ACP-binding domain of malonyl-CoA ACP transacylase"/>
    <property type="match status" value="1"/>
</dbReference>
<dbReference type="SUPFAM" id="SSF52151">
    <property type="entry name" value="FabD/lysophospholipase-like"/>
    <property type="match status" value="1"/>
</dbReference>
<comment type="caution">
    <text evidence="11">The sequence shown here is derived from an EMBL/GenBank/DDBJ whole genome shotgun (WGS) entry which is preliminary data.</text>
</comment>
<dbReference type="InterPro" id="IPR016035">
    <property type="entry name" value="Acyl_Trfase/lysoPLipase"/>
</dbReference>
<evidence type="ECO:0000256" key="5">
    <source>
        <dbReference type="ARBA" id="ARBA00023002"/>
    </source>
</evidence>
<dbReference type="EMBL" id="JAPZBT010000001">
    <property type="protein sequence ID" value="KAJ5382343.1"/>
    <property type="molecule type" value="Genomic_DNA"/>
</dbReference>
<evidence type="ECO:0000256" key="6">
    <source>
        <dbReference type="ARBA" id="ARBA00023268"/>
    </source>
</evidence>
<keyword evidence="5" id="KW-0560">Oxidoreductase</keyword>
<dbReference type="Gene3D" id="3.40.47.10">
    <property type="match status" value="1"/>
</dbReference>
<dbReference type="InterPro" id="IPR049552">
    <property type="entry name" value="PKS_DH_N"/>
</dbReference>
<dbReference type="InterPro" id="IPR032821">
    <property type="entry name" value="PKS_assoc"/>
</dbReference>